<proteinExistence type="predicted"/>
<sequence>SLSLTSKLIYYHREISGTLYAVEHPRNKKGDGGRCARWYDKNCSFQNRGFLPNLGVTSIQR</sequence>
<protein>
    <submittedName>
        <fullName evidence="1">4323_t:CDS:1</fullName>
    </submittedName>
</protein>
<comment type="caution">
    <text evidence="1">The sequence shown here is derived from an EMBL/GenBank/DDBJ whole genome shotgun (WGS) entry which is preliminary data.</text>
</comment>
<dbReference type="EMBL" id="CAJVPV010027567">
    <property type="protein sequence ID" value="CAG8734427.1"/>
    <property type="molecule type" value="Genomic_DNA"/>
</dbReference>
<dbReference type="Proteomes" id="UP000789342">
    <property type="component" value="Unassembled WGS sequence"/>
</dbReference>
<evidence type="ECO:0000313" key="1">
    <source>
        <dbReference type="EMBL" id="CAG8734427.1"/>
    </source>
</evidence>
<dbReference type="AlphaFoldDB" id="A0A9N9IH19"/>
<keyword evidence="2" id="KW-1185">Reference proteome</keyword>
<feature type="non-terminal residue" evidence="1">
    <location>
        <position position="1"/>
    </location>
</feature>
<gene>
    <name evidence="1" type="ORF">AMORRO_LOCUS14271</name>
</gene>
<evidence type="ECO:0000313" key="2">
    <source>
        <dbReference type="Proteomes" id="UP000789342"/>
    </source>
</evidence>
<name>A0A9N9IH19_9GLOM</name>
<organism evidence="1 2">
    <name type="scientific">Acaulospora morrowiae</name>
    <dbReference type="NCBI Taxonomy" id="94023"/>
    <lineage>
        <taxon>Eukaryota</taxon>
        <taxon>Fungi</taxon>
        <taxon>Fungi incertae sedis</taxon>
        <taxon>Mucoromycota</taxon>
        <taxon>Glomeromycotina</taxon>
        <taxon>Glomeromycetes</taxon>
        <taxon>Diversisporales</taxon>
        <taxon>Acaulosporaceae</taxon>
        <taxon>Acaulospora</taxon>
    </lineage>
</organism>
<accession>A0A9N9IH19</accession>
<reference evidence="1" key="1">
    <citation type="submission" date="2021-06" db="EMBL/GenBank/DDBJ databases">
        <authorList>
            <person name="Kallberg Y."/>
            <person name="Tangrot J."/>
            <person name="Rosling A."/>
        </authorList>
    </citation>
    <scope>NUCLEOTIDE SEQUENCE</scope>
    <source>
        <strain evidence="1">CL551</strain>
    </source>
</reference>